<dbReference type="AlphaFoldDB" id="A0AB39QPF1"/>
<keyword evidence="1" id="KW-1133">Transmembrane helix</keyword>
<feature type="transmembrane region" description="Helical" evidence="1">
    <location>
        <begin position="38"/>
        <end position="54"/>
    </location>
</feature>
<evidence type="ECO:0000313" key="2">
    <source>
        <dbReference type="EMBL" id="XDQ44133.1"/>
    </source>
</evidence>
<name>A0AB39QPF1_9ACTN</name>
<protein>
    <submittedName>
        <fullName evidence="2">Uncharacterized protein</fullName>
    </submittedName>
</protein>
<dbReference type="RefSeq" id="WP_369223107.1">
    <property type="nucleotide sequence ID" value="NZ_CP163441.1"/>
</dbReference>
<accession>A0AB39QPF1</accession>
<keyword evidence="1" id="KW-0472">Membrane</keyword>
<keyword evidence="1" id="KW-0812">Transmembrane</keyword>
<evidence type="ECO:0000256" key="1">
    <source>
        <dbReference type="SAM" id="Phobius"/>
    </source>
</evidence>
<organism evidence="2">
    <name type="scientific">Streptomyces sp. R39</name>
    <dbReference type="NCBI Taxonomy" id="3238631"/>
    <lineage>
        <taxon>Bacteria</taxon>
        <taxon>Bacillati</taxon>
        <taxon>Actinomycetota</taxon>
        <taxon>Actinomycetes</taxon>
        <taxon>Kitasatosporales</taxon>
        <taxon>Streptomycetaceae</taxon>
        <taxon>Streptomyces</taxon>
    </lineage>
</organism>
<sequence length="56" mass="5955">MPMQVIRRTVASVLLLCGALLWARELQRQASGRGAKKSLLGLAFVLCAAGVLMSQA</sequence>
<dbReference type="EMBL" id="CP163441">
    <property type="protein sequence ID" value="XDQ44133.1"/>
    <property type="molecule type" value="Genomic_DNA"/>
</dbReference>
<gene>
    <name evidence="2" type="ORF">AB5J52_18710</name>
</gene>
<reference evidence="2" key="1">
    <citation type="submission" date="2024-07" db="EMBL/GenBank/DDBJ databases">
        <authorList>
            <person name="Yu S.T."/>
        </authorList>
    </citation>
    <scope>NUCLEOTIDE SEQUENCE</scope>
    <source>
        <strain evidence="2">R39</strain>
    </source>
</reference>
<proteinExistence type="predicted"/>